<reference evidence="3 4" key="1">
    <citation type="submission" date="2022-05" db="EMBL/GenBank/DDBJ databases">
        <authorList>
            <consortium name="Genoscope - CEA"/>
            <person name="William W."/>
        </authorList>
    </citation>
    <scope>NUCLEOTIDE SEQUENCE [LARGE SCALE GENOMIC DNA]</scope>
</reference>
<feature type="region of interest" description="Disordered" evidence="1">
    <location>
        <begin position="198"/>
        <end position="220"/>
    </location>
</feature>
<protein>
    <submittedName>
        <fullName evidence="3">Uncharacterized protein</fullName>
    </submittedName>
</protein>
<keyword evidence="2" id="KW-0732">Signal</keyword>
<evidence type="ECO:0000256" key="1">
    <source>
        <dbReference type="SAM" id="MobiDB-lite"/>
    </source>
</evidence>
<feature type="signal peptide" evidence="2">
    <location>
        <begin position="1"/>
        <end position="18"/>
    </location>
</feature>
<evidence type="ECO:0000313" key="4">
    <source>
        <dbReference type="Proteomes" id="UP001159405"/>
    </source>
</evidence>
<gene>
    <name evidence="3" type="ORF">PLOB_00009208</name>
</gene>
<evidence type="ECO:0000256" key="2">
    <source>
        <dbReference type="SAM" id="SignalP"/>
    </source>
</evidence>
<proteinExistence type="predicted"/>
<evidence type="ECO:0000313" key="3">
    <source>
        <dbReference type="EMBL" id="CAH3168257.1"/>
    </source>
</evidence>
<name>A0ABN8QSV0_9CNID</name>
<dbReference type="Proteomes" id="UP001159405">
    <property type="component" value="Unassembled WGS sequence"/>
</dbReference>
<keyword evidence="4" id="KW-1185">Reference proteome</keyword>
<feature type="region of interest" description="Disordered" evidence="1">
    <location>
        <begin position="341"/>
        <end position="394"/>
    </location>
</feature>
<comment type="caution">
    <text evidence="3">The sequence shown here is derived from an EMBL/GenBank/DDBJ whole genome shotgun (WGS) entry which is preliminary data.</text>
</comment>
<feature type="chain" id="PRO_5046143921" evidence="2">
    <location>
        <begin position="19"/>
        <end position="634"/>
    </location>
</feature>
<sequence length="634" mass="70541">MFGKCAVILTVCTYGVLGSVFHGKRSDFSMYDNQFYRVGDTELDDEVTDCALVEHQFRKGYIRLREYLERKRGCGRKGKLQNIEGIAESTEDDINNENIAEIAKSTTEDYHYLASASKKAPKPKTIPQVIKTYQSHKMAYVPHALMAGPVPIYTRPAQHPAIQSAFTRDQAARPSLNADYERKSQNLALSFEKNPQLTTSKSALQKQNTFETESPQSETVSAAFSNDDQYTRLASGYDQYKAQPKHDLLQTFYPSTLQDRSKTRFTVAVGQPLYKTPTFSKAPALNGAQDMPNKGSAMKNFGYSALKRPVIANAFNSAHVKPKINSKPADVTNYSDENIDDAHADMRDPEKDADNIDIGSIDQKPAPEPGIDNEKPVNGATNMPSIPVGRRPGSELRPINSNSLSGFQKPGIQNISVVKGSPLLVKSPIKSASPAVNIPHPSINLEVLKNKIMHSTNATFLRRMLTLIQKITHHKDYQKLQGPARSFVAQANTAVQALNKAYNERVSTTPVGFAETSNPLYESALRKKSTVQTGLNAAGYNNRLPGATNQFYGNDFALRKKSAVQALNSGFNNGVAMSTAPQRADNQFYGNGYSLVKKFQIERNPYYQNYYQYRQPYYRNILSMRYGLYNGNTP</sequence>
<dbReference type="EMBL" id="CALNXK010000144">
    <property type="protein sequence ID" value="CAH3168257.1"/>
    <property type="molecule type" value="Genomic_DNA"/>
</dbReference>
<accession>A0ABN8QSV0</accession>
<organism evidence="3 4">
    <name type="scientific">Porites lobata</name>
    <dbReference type="NCBI Taxonomy" id="104759"/>
    <lineage>
        <taxon>Eukaryota</taxon>
        <taxon>Metazoa</taxon>
        <taxon>Cnidaria</taxon>
        <taxon>Anthozoa</taxon>
        <taxon>Hexacorallia</taxon>
        <taxon>Scleractinia</taxon>
        <taxon>Fungiina</taxon>
        <taxon>Poritidae</taxon>
        <taxon>Porites</taxon>
    </lineage>
</organism>
<feature type="compositionally biased region" description="Basic and acidic residues" evidence="1">
    <location>
        <begin position="341"/>
        <end position="354"/>
    </location>
</feature>